<reference evidence="4 5" key="1">
    <citation type="submission" date="2019-10" db="EMBL/GenBank/DDBJ databases">
        <authorList>
            <person name="Palmer J.M."/>
        </authorList>
    </citation>
    <scope>NUCLEOTIDE SEQUENCE [LARGE SCALE GENOMIC DNA]</scope>
    <source>
        <strain evidence="4 5">TWF730</strain>
    </source>
</reference>
<evidence type="ECO:0000313" key="4">
    <source>
        <dbReference type="EMBL" id="KAK6363595.1"/>
    </source>
</evidence>
<dbReference type="Proteomes" id="UP001373714">
    <property type="component" value="Unassembled WGS sequence"/>
</dbReference>
<dbReference type="InterPro" id="IPR001878">
    <property type="entry name" value="Znf_CCHC"/>
</dbReference>
<feature type="compositionally biased region" description="Basic and acidic residues" evidence="2">
    <location>
        <begin position="81"/>
        <end position="92"/>
    </location>
</feature>
<evidence type="ECO:0000313" key="5">
    <source>
        <dbReference type="Proteomes" id="UP001373714"/>
    </source>
</evidence>
<dbReference type="PROSITE" id="PS50158">
    <property type="entry name" value="ZF_CCHC"/>
    <property type="match status" value="1"/>
</dbReference>
<feature type="region of interest" description="Disordered" evidence="2">
    <location>
        <begin position="159"/>
        <end position="230"/>
    </location>
</feature>
<keyword evidence="1" id="KW-0479">Metal-binding</keyword>
<comment type="caution">
    <text evidence="4">The sequence shown here is derived from an EMBL/GenBank/DDBJ whole genome shotgun (WGS) entry which is preliminary data.</text>
</comment>
<proteinExistence type="predicted"/>
<protein>
    <recommendedName>
        <fullName evidence="3">CCHC-type domain-containing protein</fullName>
    </recommendedName>
</protein>
<gene>
    <name evidence="4" type="ORF">TWF730_001019</name>
</gene>
<dbReference type="AlphaFoldDB" id="A0AAV9VR10"/>
<feature type="domain" description="CCHC-type" evidence="3">
    <location>
        <begin position="60"/>
        <end position="74"/>
    </location>
</feature>
<feature type="compositionally biased region" description="Basic residues" evidence="2">
    <location>
        <begin position="217"/>
        <end position="229"/>
    </location>
</feature>
<dbReference type="Gene3D" id="4.10.60.10">
    <property type="entry name" value="Zinc finger, CCHC-type"/>
    <property type="match status" value="1"/>
</dbReference>
<keyword evidence="1" id="KW-0863">Zinc-finger</keyword>
<keyword evidence="1" id="KW-0862">Zinc</keyword>
<accession>A0AAV9VR10</accession>
<dbReference type="EMBL" id="JAVHNS010000001">
    <property type="protein sequence ID" value="KAK6363595.1"/>
    <property type="molecule type" value="Genomic_DNA"/>
</dbReference>
<dbReference type="GO" id="GO:0003676">
    <property type="term" value="F:nucleic acid binding"/>
    <property type="evidence" value="ECO:0007669"/>
    <property type="project" value="InterPro"/>
</dbReference>
<evidence type="ECO:0000259" key="3">
    <source>
        <dbReference type="PROSITE" id="PS50158"/>
    </source>
</evidence>
<evidence type="ECO:0000256" key="1">
    <source>
        <dbReference type="PROSITE-ProRule" id="PRU00047"/>
    </source>
</evidence>
<sequence length="246" mass="26519">MSDYSGEYSDRGSPPPYRGWYQDSDEDMMDAPENNYENDPRPLQSKPRKAPATSKPIVKKCRTCGNAGHDSRNCAINKGFTGKDRKPKEKPAKPAPLPPPPPPVQQKVPKPSKPAEEKACGACREIGHDRRVCPKLLGVPERQKQEVVAVVQRLMDNMTTSPAPAKAKSKAKKEASTGAGVPKKQTAKSSRGQAAEKQSKTTKRSKATNPLSAGIAKKPKGSATTKKKAPLAAVKNNSINFTINLG</sequence>
<organism evidence="4 5">
    <name type="scientific">Orbilia blumenaviensis</name>
    <dbReference type="NCBI Taxonomy" id="1796055"/>
    <lineage>
        <taxon>Eukaryota</taxon>
        <taxon>Fungi</taxon>
        <taxon>Dikarya</taxon>
        <taxon>Ascomycota</taxon>
        <taxon>Pezizomycotina</taxon>
        <taxon>Orbiliomycetes</taxon>
        <taxon>Orbiliales</taxon>
        <taxon>Orbiliaceae</taxon>
        <taxon>Orbilia</taxon>
    </lineage>
</organism>
<feature type="region of interest" description="Disordered" evidence="2">
    <location>
        <begin position="1"/>
        <end position="120"/>
    </location>
</feature>
<dbReference type="GO" id="GO:0008270">
    <property type="term" value="F:zinc ion binding"/>
    <property type="evidence" value="ECO:0007669"/>
    <property type="project" value="UniProtKB-KW"/>
</dbReference>
<evidence type="ECO:0000256" key="2">
    <source>
        <dbReference type="SAM" id="MobiDB-lite"/>
    </source>
</evidence>
<feature type="compositionally biased region" description="Pro residues" evidence="2">
    <location>
        <begin position="93"/>
        <end position="104"/>
    </location>
</feature>
<name>A0AAV9VR10_9PEZI</name>
<keyword evidence="5" id="KW-1185">Reference proteome</keyword>